<name>A0A922LB16_DERFA</name>
<comment type="caution">
    <text evidence="1">The sequence shown here is derived from an EMBL/GenBank/DDBJ whole genome shotgun (WGS) entry which is preliminary data.</text>
</comment>
<keyword evidence="2" id="KW-1185">Reference proteome</keyword>
<reference evidence="1" key="1">
    <citation type="submission" date="2013-05" db="EMBL/GenBank/DDBJ databases">
        <authorList>
            <person name="Yim A.K.Y."/>
            <person name="Chan T.F."/>
            <person name="Ji K.M."/>
            <person name="Liu X.Y."/>
            <person name="Zhou J.W."/>
            <person name="Li R.Q."/>
            <person name="Yang K.Y."/>
            <person name="Li J."/>
            <person name="Li M."/>
            <person name="Law P.T.W."/>
            <person name="Wu Y.L."/>
            <person name="Cai Z.L."/>
            <person name="Qin H."/>
            <person name="Bao Y."/>
            <person name="Leung R.K.K."/>
            <person name="Ng P.K.S."/>
            <person name="Zou J."/>
            <person name="Zhong X.J."/>
            <person name="Ran P.X."/>
            <person name="Zhong N.S."/>
            <person name="Liu Z.G."/>
            <person name="Tsui S.K.W."/>
        </authorList>
    </citation>
    <scope>NUCLEOTIDE SEQUENCE</scope>
    <source>
        <strain evidence="1">Derf</strain>
        <tissue evidence="1">Whole organism</tissue>
    </source>
</reference>
<gene>
    <name evidence="1" type="ORF">DERF_005260</name>
</gene>
<reference evidence="1" key="2">
    <citation type="journal article" date="2022" name="Res Sq">
        <title>Comparative Genomics Reveals Insights into the Divergent Evolution of Astigmatic Mites and Household Pest Adaptations.</title>
        <authorList>
            <person name="Xiong Q."/>
            <person name="Wan A.T.-Y."/>
            <person name="Liu X.-Y."/>
            <person name="Fung C.S.-H."/>
            <person name="Xiao X."/>
            <person name="Malainual N."/>
            <person name="Hou J."/>
            <person name="Wang L."/>
            <person name="Wang M."/>
            <person name="Yang K."/>
            <person name="Cui Y."/>
            <person name="Leung E."/>
            <person name="Nong W."/>
            <person name="Shin S.-K."/>
            <person name="Au S."/>
            <person name="Jeong K.Y."/>
            <person name="Chew F.T."/>
            <person name="Hui J."/>
            <person name="Leung T.F."/>
            <person name="Tungtrongchitr A."/>
            <person name="Zhong N."/>
            <person name="Liu Z."/>
            <person name="Tsui S."/>
        </authorList>
    </citation>
    <scope>NUCLEOTIDE SEQUENCE</scope>
    <source>
        <strain evidence="1">Derf</strain>
        <tissue evidence="1">Whole organism</tissue>
    </source>
</reference>
<organism evidence="1 2">
    <name type="scientific">Dermatophagoides farinae</name>
    <name type="common">American house dust mite</name>
    <dbReference type="NCBI Taxonomy" id="6954"/>
    <lineage>
        <taxon>Eukaryota</taxon>
        <taxon>Metazoa</taxon>
        <taxon>Ecdysozoa</taxon>
        <taxon>Arthropoda</taxon>
        <taxon>Chelicerata</taxon>
        <taxon>Arachnida</taxon>
        <taxon>Acari</taxon>
        <taxon>Acariformes</taxon>
        <taxon>Sarcoptiformes</taxon>
        <taxon>Astigmata</taxon>
        <taxon>Psoroptidia</taxon>
        <taxon>Analgoidea</taxon>
        <taxon>Pyroglyphidae</taxon>
        <taxon>Dermatophagoidinae</taxon>
        <taxon>Dermatophagoides</taxon>
    </lineage>
</organism>
<dbReference type="EMBL" id="ASGP02000002">
    <property type="protein sequence ID" value="KAH9521620.1"/>
    <property type="molecule type" value="Genomic_DNA"/>
</dbReference>
<dbReference type="AlphaFoldDB" id="A0A922LB16"/>
<evidence type="ECO:0000313" key="1">
    <source>
        <dbReference type="EMBL" id="KAH9521620.1"/>
    </source>
</evidence>
<evidence type="ECO:0000313" key="2">
    <source>
        <dbReference type="Proteomes" id="UP000790347"/>
    </source>
</evidence>
<sequence>MCIKPLTTPTKFGAYSEIIVHSPPTNVMANRHIHGINMATAWNNFLVVNTDIFKRSIIQFDMYGAMKHDRP</sequence>
<proteinExistence type="predicted"/>
<accession>A0A922LB16</accession>
<protein>
    <submittedName>
        <fullName evidence="1">Uncharacterized protein</fullName>
    </submittedName>
</protein>
<dbReference type="Proteomes" id="UP000790347">
    <property type="component" value="Unassembled WGS sequence"/>
</dbReference>